<comment type="subcellular location">
    <subcellularLocation>
        <location evidence="1">Endoplasmic reticulum membrane</location>
        <topology evidence="1">Single-pass type IV membrane protein</topology>
    </subcellularLocation>
</comment>
<proteinExistence type="predicted"/>
<sequence>MKILGHPDKSKDPNAADRFVEIKQSYELLIDEYRRKLYDQKGITEDAFHKGDHPSHFQPFSATQGARFNFHEEDIRFFHELSINTRMFDTVILPASQTKPYLIFFFADWCFPCLQSARHCRVILDAIKPTGIDLVSVYANREPTVVRRLNVPSIPCMVLLVDGNSYIYRDGITKYSKLYDFIKKKLPYKLVPTVGVDNVASFLNGWTDNRVRGLIFTQKPKRQFYFLATAFRFRQRVAFGFAESQELFANYKVPLNMDTVLLFNENASSPVASITMEQIPINKLHAVVSSNLYLALPRLSSQNLLDELCPSGWSKPKMKICVALVTEESSEHDLHRKAFRQYAEQFPKGHKEKVQFTYIYHKRQAHFINALRPNDQFVEPLLRILLFWRRDNSLVKYEWSPVKWEIENHLNNSHEKLAETILRLLKSTENFQYEAHVTDLFDEHALTLLKKIFFRITQYIELAYDSLGKEQVLPILSVLGSILFILGIGYLMAHLVEQEEENVKKMRASDKSGNNNNNSKPSYQPELKLHDFRSESYNALVRMLKPGCRTVLLILDMQSRQQLIPQFHRAVWPYRKNKTLNFAYMYIEKGLAWYKDLLQVSLFEETELNINPRNCVGTVLALNGHRKYFCVFHAKHREKKKKALKKIEKSKDAEKDCESGAFIGFNSESDSESEDVLLEGALLDGLSNWLDRLFEGSTQRYHINYWPEFPIKKLDHYQTPSALA</sequence>
<dbReference type="PROSITE" id="PS50076">
    <property type="entry name" value="DNAJ_2"/>
    <property type="match status" value="1"/>
</dbReference>
<dbReference type="GO" id="GO:0005789">
    <property type="term" value="C:endoplasmic reticulum membrane"/>
    <property type="evidence" value="ECO:0007669"/>
    <property type="project" value="UniProtKB-SubCell"/>
</dbReference>
<gene>
    <name evidence="7" type="ORF">YQE_12901</name>
</gene>
<dbReference type="Gene3D" id="3.40.30.10">
    <property type="entry name" value="Glutaredoxin"/>
    <property type="match status" value="1"/>
</dbReference>
<dbReference type="PROSITE" id="PS00636">
    <property type="entry name" value="DNAJ_1"/>
    <property type="match status" value="1"/>
</dbReference>
<dbReference type="InterPro" id="IPR001623">
    <property type="entry name" value="DnaJ_domain"/>
</dbReference>
<dbReference type="PANTHER" id="PTHR44303">
    <property type="entry name" value="DNAJ HOMOLOG SUBFAMILY C MEMBER 16"/>
    <property type="match status" value="1"/>
</dbReference>
<dbReference type="SUPFAM" id="SSF52833">
    <property type="entry name" value="Thioredoxin-like"/>
    <property type="match status" value="1"/>
</dbReference>
<reference evidence="7" key="1">
    <citation type="journal article" date="2013" name="Genome Biol.">
        <title>Draft genome of the mountain pine beetle, Dendroctonus ponderosae Hopkins, a major forest pest.</title>
        <authorList>
            <person name="Keeling C.I."/>
            <person name="Yuen M.M."/>
            <person name="Liao N.Y."/>
            <person name="Docking T.R."/>
            <person name="Chan S.K."/>
            <person name="Taylor G.A."/>
            <person name="Palmquist D.L."/>
            <person name="Jackman S.D."/>
            <person name="Nguyen A."/>
            <person name="Li M."/>
            <person name="Henderson H."/>
            <person name="Janes J.K."/>
            <person name="Zhao Y."/>
            <person name="Pandoh P."/>
            <person name="Moore R."/>
            <person name="Sperling F.A."/>
            <person name="Huber D.P."/>
            <person name="Birol I."/>
            <person name="Jones S.J."/>
            <person name="Bohlmann J."/>
        </authorList>
    </citation>
    <scope>NUCLEOTIDE SEQUENCE</scope>
</reference>
<dbReference type="PANTHER" id="PTHR44303:SF2">
    <property type="entry name" value="DNAJ HOMOLOG SUBFAMILY C MEMBER 16"/>
    <property type="match status" value="1"/>
</dbReference>
<evidence type="ECO:0000256" key="1">
    <source>
        <dbReference type="ARBA" id="ARBA00004163"/>
    </source>
</evidence>
<evidence type="ECO:0000256" key="2">
    <source>
        <dbReference type="ARBA" id="ARBA00020921"/>
    </source>
</evidence>
<feature type="non-terminal residue" evidence="7">
    <location>
        <position position="1"/>
    </location>
</feature>
<keyword evidence="3" id="KW-0072">Autophagy</keyword>
<evidence type="ECO:0000313" key="7">
    <source>
        <dbReference type="EMBL" id="ENN70395.1"/>
    </source>
</evidence>
<evidence type="ECO:0000256" key="3">
    <source>
        <dbReference type="ARBA" id="ARBA00023006"/>
    </source>
</evidence>
<name>N6TMB4_DENPD</name>
<dbReference type="OrthoDB" id="10065037at2759"/>
<dbReference type="InterPro" id="IPR036869">
    <property type="entry name" value="J_dom_sf"/>
</dbReference>
<comment type="function">
    <text evidence="4">Plays an important role in regulating the size of autophagosomes during the formation process.</text>
</comment>
<dbReference type="HOGENOM" id="CLU_020140_0_0_1"/>
<dbReference type="InterPro" id="IPR013766">
    <property type="entry name" value="Thioredoxin_domain"/>
</dbReference>
<dbReference type="AlphaFoldDB" id="N6TMB4"/>
<feature type="region of interest" description="Disordered" evidence="6">
    <location>
        <begin position="505"/>
        <end position="525"/>
    </location>
</feature>
<dbReference type="OMA" id="QPEFAST"/>
<evidence type="ECO:0000256" key="4">
    <source>
        <dbReference type="ARBA" id="ARBA00035002"/>
    </source>
</evidence>
<dbReference type="GO" id="GO:0006914">
    <property type="term" value="P:autophagy"/>
    <property type="evidence" value="ECO:0007669"/>
    <property type="project" value="UniProtKB-KW"/>
</dbReference>
<dbReference type="EMBL" id="KB741292">
    <property type="protein sequence ID" value="ENN70395.1"/>
    <property type="molecule type" value="Genomic_DNA"/>
</dbReference>
<evidence type="ECO:0000256" key="6">
    <source>
        <dbReference type="SAM" id="MobiDB-lite"/>
    </source>
</evidence>
<dbReference type="SUPFAM" id="SSF46565">
    <property type="entry name" value="Chaperone J-domain"/>
    <property type="match status" value="1"/>
</dbReference>
<dbReference type="Pfam" id="PF00085">
    <property type="entry name" value="Thioredoxin"/>
    <property type="match status" value="1"/>
</dbReference>
<dbReference type="InterPro" id="IPR036249">
    <property type="entry name" value="Thioredoxin-like_sf"/>
</dbReference>
<dbReference type="Gene3D" id="1.10.287.110">
    <property type="entry name" value="DnaJ domain"/>
    <property type="match status" value="1"/>
</dbReference>
<dbReference type="Pfam" id="PF00226">
    <property type="entry name" value="DnaJ"/>
    <property type="match status" value="1"/>
</dbReference>
<evidence type="ECO:0000256" key="5">
    <source>
        <dbReference type="ARBA" id="ARBA00035043"/>
    </source>
</evidence>
<accession>N6TMB4</accession>
<organism evidence="7">
    <name type="scientific">Dendroctonus ponderosae</name>
    <name type="common">Mountain pine beetle</name>
    <dbReference type="NCBI Taxonomy" id="77166"/>
    <lineage>
        <taxon>Eukaryota</taxon>
        <taxon>Metazoa</taxon>
        <taxon>Ecdysozoa</taxon>
        <taxon>Arthropoda</taxon>
        <taxon>Hexapoda</taxon>
        <taxon>Insecta</taxon>
        <taxon>Pterygota</taxon>
        <taxon>Neoptera</taxon>
        <taxon>Endopterygota</taxon>
        <taxon>Coleoptera</taxon>
        <taxon>Polyphaga</taxon>
        <taxon>Cucujiformia</taxon>
        <taxon>Curculionidae</taxon>
        <taxon>Scolytinae</taxon>
        <taxon>Dendroctonus</taxon>
    </lineage>
</organism>
<protein>
    <recommendedName>
        <fullName evidence="2">DnaJ homolog subfamily C member 16</fullName>
    </recommendedName>
    <alternativeName>
        <fullName evidence="5">Endoplasmic reticulum DNA J domain-containing protein 8</fullName>
    </alternativeName>
</protein>
<dbReference type="InterPro" id="IPR052448">
    <property type="entry name" value="DnaJ_C16_autophagy_reg"/>
</dbReference>
<dbReference type="InterPro" id="IPR018253">
    <property type="entry name" value="DnaJ_domain_CS"/>
</dbReference>